<dbReference type="AlphaFoldDB" id="A0AAV9NQ20"/>
<evidence type="ECO:0000256" key="1">
    <source>
        <dbReference type="SAM" id="SignalP"/>
    </source>
</evidence>
<name>A0AAV9NQ20_9EURO</name>
<protein>
    <recommendedName>
        <fullName evidence="4">SMP-30/Gluconolactonase/LRE-like region domain-containing protein</fullName>
    </recommendedName>
</protein>
<dbReference type="Gene3D" id="2.120.10.30">
    <property type="entry name" value="TolB, C-terminal domain"/>
    <property type="match status" value="1"/>
</dbReference>
<dbReference type="RefSeq" id="XP_064711153.1">
    <property type="nucleotide sequence ID" value="XM_064848529.1"/>
</dbReference>
<comment type="caution">
    <text evidence="2">The sequence shown here is derived from an EMBL/GenBank/DDBJ whole genome shotgun (WGS) entry which is preliminary data.</text>
</comment>
<dbReference type="InterPro" id="IPR051288">
    <property type="entry name" value="Serum_paraoxonase/arylesterase"/>
</dbReference>
<reference evidence="2 3" key="1">
    <citation type="submission" date="2023-08" db="EMBL/GenBank/DDBJ databases">
        <title>Black Yeasts Isolated from many extreme environments.</title>
        <authorList>
            <person name="Coleine C."/>
            <person name="Stajich J.E."/>
            <person name="Selbmann L."/>
        </authorList>
    </citation>
    <scope>NUCLEOTIDE SEQUENCE [LARGE SCALE GENOMIC DNA]</scope>
    <source>
        <strain evidence="2 3">CCFEE 5792</strain>
    </source>
</reference>
<proteinExistence type="predicted"/>
<keyword evidence="3" id="KW-1185">Reference proteome</keyword>
<organism evidence="2 3">
    <name type="scientific">Exophiala bonariae</name>
    <dbReference type="NCBI Taxonomy" id="1690606"/>
    <lineage>
        <taxon>Eukaryota</taxon>
        <taxon>Fungi</taxon>
        <taxon>Dikarya</taxon>
        <taxon>Ascomycota</taxon>
        <taxon>Pezizomycotina</taxon>
        <taxon>Eurotiomycetes</taxon>
        <taxon>Chaetothyriomycetidae</taxon>
        <taxon>Chaetothyriales</taxon>
        <taxon>Herpotrichiellaceae</taxon>
        <taxon>Exophiala</taxon>
    </lineage>
</organism>
<dbReference type="GeneID" id="89973134"/>
<dbReference type="SUPFAM" id="SSF63829">
    <property type="entry name" value="Calcium-dependent phosphotriesterase"/>
    <property type="match status" value="1"/>
</dbReference>
<feature type="chain" id="PRO_5043350736" description="SMP-30/Gluconolactonase/LRE-like region domain-containing protein" evidence="1">
    <location>
        <begin position="20"/>
        <end position="387"/>
    </location>
</feature>
<keyword evidence="1" id="KW-0732">Signal</keyword>
<dbReference type="Proteomes" id="UP001358417">
    <property type="component" value="Unassembled WGS sequence"/>
</dbReference>
<dbReference type="InterPro" id="IPR011042">
    <property type="entry name" value="6-blade_b-propeller_TolB-like"/>
</dbReference>
<gene>
    <name evidence="2" type="ORF">LTR84_004956</name>
</gene>
<evidence type="ECO:0008006" key="4">
    <source>
        <dbReference type="Google" id="ProtNLM"/>
    </source>
</evidence>
<dbReference type="PANTHER" id="PTHR11799">
    <property type="entry name" value="PARAOXONASE"/>
    <property type="match status" value="1"/>
</dbReference>
<dbReference type="PANTHER" id="PTHR11799:SF12">
    <property type="entry name" value="PARAOXONASE-RELATED"/>
    <property type="match status" value="1"/>
</dbReference>
<sequence>MSSIWTKLIPVAVLGLASLYNNPYPLLNRFGGRVLDLQPNNDHLGHGALNNDKCWTFPVGKASCGYPETRNVFYPPLARHDTVSAKTYREYFLKYDIKSNSTVPLVIEGLDASHDLILHGIDLFIPKDDKSRIYMFAVNHARTGSEILLFSHKIGSDVLTFVRSFKHSSIKTPNAVAATSLDSFFITNDHYFWGGFLGGVLRKFENKFGPWKWASDVVHCSAAGSRLDCKTVSPTHSHPSANGALLIDDGKVLLVNDVVKGTTTFYDVDPVSKELTVKQEVRLGAAADNLSEIPGSGDIAVCVFPDVMRLIGRLTGDNLLKTDFKGEAAVLRLVKKNNYQPEVLYWDDGSLITVLTGAAVDPVTRRLIAGGVAERHFIVCDISGVNL</sequence>
<accession>A0AAV9NQ20</accession>
<evidence type="ECO:0000313" key="2">
    <source>
        <dbReference type="EMBL" id="KAK5062881.1"/>
    </source>
</evidence>
<feature type="signal peptide" evidence="1">
    <location>
        <begin position="1"/>
        <end position="19"/>
    </location>
</feature>
<evidence type="ECO:0000313" key="3">
    <source>
        <dbReference type="Proteomes" id="UP001358417"/>
    </source>
</evidence>
<dbReference type="EMBL" id="JAVRRD010000002">
    <property type="protein sequence ID" value="KAK5062881.1"/>
    <property type="molecule type" value="Genomic_DNA"/>
</dbReference>